<organism evidence="3 4">
    <name type="scientific">Arachis hypogaea</name>
    <name type="common">Peanut</name>
    <dbReference type="NCBI Taxonomy" id="3818"/>
    <lineage>
        <taxon>Eukaryota</taxon>
        <taxon>Viridiplantae</taxon>
        <taxon>Streptophyta</taxon>
        <taxon>Embryophyta</taxon>
        <taxon>Tracheophyta</taxon>
        <taxon>Spermatophyta</taxon>
        <taxon>Magnoliopsida</taxon>
        <taxon>eudicotyledons</taxon>
        <taxon>Gunneridae</taxon>
        <taxon>Pentapetalae</taxon>
        <taxon>rosids</taxon>
        <taxon>fabids</taxon>
        <taxon>Fabales</taxon>
        <taxon>Fabaceae</taxon>
        <taxon>Papilionoideae</taxon>
        <taxon>50 kb inversion clade</taxon>
        <taxon>dalbergioids sensu lato</taxon>
        <taxon>Dalbergieae</taxon>
        <taxon>Pterocarpus clade</taxon>
        <taxon>Arachis</taxon>
    </lineage>
</organism>
<feature type="compositionally biased region" description="Low complexity" evidence="1">
    <location>
        <begin position="1"/>
        <end position="13"/>
    </location>
</feature>
<dbReference type="Proteomes" id="UP000289738">
    <property type="component" value="Chromosome B02"/>
</dbReference>
<dbReference type="Gramene" id="arahy.Tifrunner.gnm2.ann2.Ah12g045000.1">
    <property type="protein sequence ID" value="arahy.Tifrunner.gnm2.ann2.Ah12g045000.1-CDS"/>
    <property type="gene ID" value="arahy.Tifrunner.gnm2.ann2.Ah12g045000"/>
</dbReference>
<dbReference type="GO" id="GO:0043328">
    <property type="term" value="P:protein transport to vacuole involved in ubiquitin-dependent protein catabolic process via the multivesicular body sorting pathway"/>
    <property type="evidence" value="ECO:0007669"/>
    <property type="project" value="TreeGrafter"/>
</dbReference>
<reference evidence="3 4" key="1">
    <citation type="submission" date="2019-01" db="EMBL/GenBank/DDBJ databases">
        <title>Sequencing of cultivated peanut Arachis hypogaea provides insights into genome evolution and oil improvement.</title>
        <authorList>
            <person name="Chen X."/>
        </authorList>
    </citation>
    <scope>NUCLEOTIDE SEQUENCE [LARGE SCALE GENOMIC DNA]</scope>
    <source>
        <strain evidence="4">cv. Fuhuasheng</strain>
        <tissue evidence="3">Leaves</tissue>
    </source>
</reference>
<evidence type="ECO:0000256" key="1">
    <source>
        <dbReference type="SAM" id="MobiDB-lite"/>
    </source>
</evidence>
<dbReference type="GO" id="GO:0005768">
    <property type="term" value="C:endosome"/>
    <property type="evidence" value="ECO:0007669"/>
    <property type="project" value="TreeGrafter"/>
</dbReference>
<proteinExistence type="predicted"/>
<dbReference type="STRING" id="3818.A0A445ACA8"/>
<dbReference type="EMBL" id="SDMP01000012">
    <property type="protein sequence ID" value="RYR24100.1"/>
    <property type="molecule type" value="Genomic_DNA"/>
</dbReference>
<sequence>MSNNNQRLLNPNSNPNPNPNPERVLAIPVKKTDPVELYRPLRELVARKYSESDAEKVESVLETLNKCRSDMVERGDLSLPMQRDCLIHYFKCLCMVEPLFIAISSDADSELINFVWYDAFYSEHNNGVSSQHNSIQLEMAAVVFNIGAVCSQIGASSDRTTALGRHLAMDAFNAAAIFFLKLWKDLVKDVSATLDLTLLFAESLHCLFSAQALELKSQQQLKDNSSSAFEKYRCAVSFQSASEHYQRAYDLIVGDSVATEHVHKFDQTWITHLHQKKEFFQVEARQRLSSVQPISQPLRSFSSICALDHDAESVNEKLVRAICWRVDQWMPKLEGVYLDLVLSEDSPFKIMDGGKLVANPWDMPPPYPTNFAIPSSSSSSSSHILALPLKKSEPLDLYESLRNYFVLKYSESVAKSVEGLLELLNKLRSEMLRDDLSLPLRRDCLIRYFKCLCMIEPLFPMTTSPNPPIFVWYNAFNPQENSSQHNIHLEKASVLFNLGALGSHIALSCDLTTIQGQRIAIDALHDASYWFLILTHEAEKASATIDLSISCTQMLHEIISAQVADLECNFPHPRYASVSAGCPVFVLYRKAFDMSTLGPLAETRVQSLIAQHLLSIMRTCFIEFAPSDVTEQFLIGYCKAAQFLTGYRIPVGCQPPCLDLLSKAGPVMIKDENLVANLSGSDIRIGGDELPGDHSNMAIDQN</sequence>
<accession>A0A445ACA8</accession>
<dbReference type="PANTHER" id="PTHR23030">
    <property type="entry name" value="PCD6 INTERACTING PROTEIN-RELATED"/>
    <property type="match status" value="1"/>
</dbReference>
<dbReference type="AlphaFoldDB" id="A0A445ACA8"/>
<dbReference type="PROSITE" id="PS51180">
    <property type="entry name" value="BRO1"/>
    <property type="match status" value="2"/>
</dbReference>
<protein>
    <recommendedName>
        <fullName evidence="2">BRO1 domain-containing protein</fullName>
    </recommendedName>
</protein>
<dbReference type="InterPro" id="IPR038499">
    <property type="entry name" value="BRO1_sf"/>
</dbReference>
<dbReference type="PANTHER" id="PTHR23030:SF30">
    <property type="entry name" value="TYROSINE-PROTEIN PHOSPHATASE NON-RECEPTOR TYPE 23"/>
    <property type="match status" value="1"/>
</dbReference>
<dbReference type="Pfam" id="PF03097">
    <property type="entry name" value="BRO1"/>
    <property type="match status" value="2"/>
</dbReference>
<evidence type="ECO:0000313" key="3">
    <source>
        <dbReference type="EMBL" id="RYR24100.1"/>
    </source>
</evidence>
<gene>
    <name evidence="3" type="ORF">Ahy_B02g057594</name>
</gene>
<comment type="caution">
    <text evidence="3">The sequence shown here is derived from an EMBL/GenBank/DDBJ whole genome shotgun (WGS) entry which is preliminary data.</text>
</comment>
<evidence type="ECO:0000259" key="2">
    <source>
        <dbReference type="PROSITE" id="PS51180"/>
    </source>
</evidence>
<feature type="domain" description="BRO1" evidence="2">
    <location>
        <begin position="427"/>
        <end position="681"/>
    </location>
</feature>
<name>A0A445ACA8_ARAHY</name>
<dbReference type="Gene3D" id="1.25.40.280">
    <property type="entry name" value="alix/aip1 like domains"/>
    <property type="match status" value="2"/>
</dbReference>
<evidence type="ECO:0000313" key="4">
    <source>
        <dbReference type="Proteomes" id="UP000289738"/>
    </source>
</evidence>
<feature type="domain" description="BRO1" evidence="2">
    <location>
        <begin position="23"/>
        <end position="431"/>
    </location>
</feature>
<keyword evidence="4" id="KW-1185">Reference proteome</keyword>
<dbReference type="SMR" id="A0A445ACA8"/>
<dbReference type="InterPro" id="IPR004328">
    <property type="entry name" value="BRO1_dom"/>
</dbReference>
<dbReference type="SMART" id="SM01041">
    <property type="entry name" value="BRO1"/>
    <property type="match status" value="1"/>
</dbReference>
<feature type="region of interest" description="Disordered" evidence="1">
    <location>
        <begin position="1"/>
        <end position="22"/>
    </location>
</feature>